<feature type="transmembrane region" description="Helical" evidence="1">
    <location>
        <begin position="45"/>
        <end position="63"/>
    </location>
</feature>
<keyword evidence="3" id="KW-1185">Reference proteome</keyword>
<keyword evidence="1" id="KW-0812">Transmembrane</keyword>
<comment type="caution">
    <text evidence="2">The sequence shown here is derived from an EMBL/GenBank/DDBJ whole genome shotgun (WGS) entry which is preliminary data.</text>
</comment>
<accession>A0A542E2A3</accession>
<keyword evidence="1" id="KW-1133">Transmembrane helix</keyword>
<protein>
    <submittedName>
        <fullName evidence="2">PH (Pleckstrin Homology) domain-containing protein</fullName>
    </submittedName>
</protein>
<proteinExistence type="predicted"/>
<reference evidence="2 3" key="1">
    <citation type="submission" date="2019-06" db="EMBL/GenBank/DDBJ databases">
        <title>Sequencing the genomes of 1000 actinobacteria strains.</title>
        <authorList>
            <person name="Klenk H.-P."/>
        </authorList>
    </citation>
    <scope>NUCLEOTIDE SEQUENCE [LARGE SCALE GENOMIC DNA]</scope>
    <source>
        <strain evidence="2 3">DSM 18607</strain>
    </source>
</reference>
<organism evidence="2 3">
    <name type="scientific">Lapillicoccus jejuensis</name>
    <dbReference type="NCBI Taxonomy" id="402171"/>
    <lineage>
        <taxon>Bacteria</taxon>
        <taxon>Bacillati</taxon>
        <taxon>Actinomycetota</taxon>
        <taxon>Actinomycetes</taxon>
        <taxon>Micrococcales</taxon>
        <taxon>Intrasporangiaceae</taxon>
        <taxon>Lapillicoccus</taxon>
    </lineage>
</organism>
<gene>
    <name evidence="2" type="ORF">FB458_2557</name>
</gene>
<evidence type="ECO:0000313" key="3">
    <source>
        <dbReference type="Proteomes" id="UP000317893"/>
    </source>
</evidence>
<feature type="transmembrane region" description="Helical" evidence="1">
    <location>
        <begin position="20"/>
        <end position="39"/>
    </location>
</feature>
<keyword evidence="1" id="KW-0472">Membrane</keyword>
<evidence type="ECO:0000313" key="2">
    <source>
        <dbReference type="EMBL" id="TQJ09445.1"/>
    </source>
</evidence>
<dbReference type="AlphaFoldDB" id="A0A542E2A3"/>
<dbReference type="Proteomes" id="UP000317893">
    <property type="component" value="Unassembled WGS sequence"/>
</dbReference>
<evidence type="ECO:0000256" key="1">
    <source>
        <dbReference type="SAM" id="Phobius"/>
    </source>
</evidence>
<name>A0A542E2A3_9MICO</name>
<dbReference type="EMBL" id="VFMN01000001">
    <property type="protein sequence ID" value="TQJ09445.1"/>
    <property type="molecule type" value="Genomic_DNA"/>
</dbReference>
<dbReference type="RefSeq" id="WP_170185671.1">
    <property type="nucleotide sequence ID" value="NZ_BAAAPR010000014.1"/>
</dbReference>
<sequence length="218" mass="23449">MPAAAPSREALRTLRQRGSLVLGWLAVVGGYGMALWSLVSGEPSLGFIGGAALVGSLGVVLFVKPSLTISLHGVHVRNPLRRTVIPWVRLQDVGTRWNLELYFQGATGADGERPDRHVTSWAIATHVQRQRGGGLLGALSPRRLEQVTQREAEPAASRGTTVGSAAQSVEVALQEWREMVADRRAEVSTEGEVERTWEGVDLLAVLLPLLLIAVAVVL</sequence>